<organism evidence="1 2">
    <name type="scientific">Candidatus Accumulibacter phosphatis</name>
    <dbReference type="NCBI Taxonomy" id="327160"/>
    <lineage>
        <taxon>Bacteria</taxon>
        <taxon>Pseudomonadati</taxon>
        <taxon>Pseudomonadota</taxon>
        <taxon>Betaproteobacteria</taxon>
        <taxon>Candidatus Accumulibacter</taxon>
    </lineage>
</organism>
<sequence>MLFSTAGIASAEVACTMIRRTEPGNGLPKTLRCAVVSGMITVSS</sequence>
<dbReference type="AlphaFoldDB" id="A0A080LUJ4"/>
<reference evidence="1 2" key="1">
    <citation type="submission" date="2014-02" db="EMBL/GenBank/DDBJ databases">
        <title>Expanding our view of genomic diversity in Candidatus Accumulibacter clades.</title>
        <authorList>
            <person name="Skennerton C.T."/>
            <person name="Barr J.J."/>
            <person name="Slater F.R."/>
            <person name="Bond P.L."/>
            <person name="Tyson G.W."/>
        </authorList>
    </citation>
    <scope>NUCLEOTIDE SEQUENCE [LARGE SCALE GENOMIC DNA]</scope>
    <source>
        <strain evidence="2">BA-91</strain>
    </source>
</reference>
<accession>A0A080LUJ4</accession>
<comment type="caution">
    <text evidence="1">The sequence shown here is derived from an EMBL/GenBank/DDBJ whole genome shotgun (WGS) entry which is preliminary data.</text>
</comment>
<proteinExistence type="predicted"/>
<gene>
    <name evidence="1" type="ORF">AW09_002614</name>
</gene>
<evidence type="ECO:0000313" key="1">
    <source>
        <dbReference type="EMBL" id="KFB72196.1"/>
    </source>
</evidence>
<protein>
    <submittedName>
        <fullName evidence="1">Uncharacterized protein</fullName>
    </submittedName>
</protein>
<dbReference type="Proteomes" id="UP000020077">
    <property type="component" value="Unassembled WGS sequence"/>
</dbReference>
<evidence type="ECO:0000313" key="2">
    <source>
        <dbReference type="Proteomes" id="UP000020077"/>
    </source>
</evidence>
<name>A0A080LUJ4_9PROT</name>
<dbReference type="EMBL" id="JDVG02000425">
    <property type="protein sequence ID" value="KFB72196.1"/>
    <property type="molecule type" value="Genomic_DNA"/>
</dbReference>